<dbReference type="RefSeq" id="WP_158363691.1">
    <property type="nucleotide sequence ID" value="NZ_JAOQKC010000012.1"/>
</dbReference>
<dbReference type="Gene3D" id="3.40.50.1390">
    <property type="entry name" value="Resolvase, N-terminal catalytic domain"/>
    <property type="match status" value="1"/>
</dbReference>
<dbReference type="PROSITE" id="PS51736">
    <property type="entry name" value="RECOMBINASES_3"/>
    <property type="match status" value="1"/>
</dbReference>
<dbReference type="InterPro" id="IPR038109">
    <property type="entry name" value="DNA_bind_recomb_sf"/>
</dbReference>
<protein>
    <submittedName>
        <fullName evidence="4">Recombinase family protein</fullName>
    </submittedName>
</protein>
<dbReference type="Pfam" id="PF00239">
    <property type="entry name" value="Resolvase"/>
    <property type="match status" value="1"/>
</dbReference>
<feature type="coiled-coil region" evidence="1">
    <location>
        <begin position="393"/>
        <end position="480"/>
    </location>
</feature>
<dbReference type="CDD" id="cd00338">
    <property type="entry name" value="Ser_Recombinase"/>
    <property type="match status" value="1"/>
</dbReference>
<dbReference type="Gene3D" id="3.90.1750.20">
    <property type="entry name" value="Putative Large Serine Recombinase, Chain B, Domain 2"/>
    <property type="match status" value="1"/>
</dbReference>
<feature type="domain" description="Recombinase" evidence="3">
    <location>
        <begin position="173"/>
        <end position="308"/>
    </location>
</feature>
<dbReference type="InterPro" id="IPR011109">
    <property type="entry name" value="DNA_bind_recombinase_dom"/>
</dbReference>
<sequence length="533" mass="62208">MYRELPTFCPEEILVYLRKSRADDPSLSVDEVLARHEELLRDWIERNLVHAIPEENYFREVVSGENIKDRPEFQRVLRKIESPKIAAILVVEVQRLSRGDLEDAGRLIKLLRYTHTMVITPQKVYDLEDEYDRDLFERELKRGNDYLEYTKRILNRGRILSVQNGNYIGNTPPYGFDKCWSIDGKKRVPTLKENEKADIVRTIFRMVDSENMSPYAVAKYLDSIGEPAPSGKHWTYNSVLGILRNQHYDKKVIWGHRSTQQVVIDGHIQSTRPRQKEYLVAEGRQPRVIDHEVFERVQKAISGQPRTRRDLNPVNPFAGIVYCANCGRSLSFRFYRRAGRGETCPPRMLCSDQIHCKSSSCYFYEFSEAVQKVLQKHIHDFSIQLDNLLQEPESYAQDNIRLLENRLNELKQKELRQWEKYADGEMPKEIFDQLNERIQKNKQAAQIALDAAREAAPDTADEIQDKITRLSDALRALQDDTIPVSLKNQYLKAVIERIDYSRPASIRALQGTTDRRHGGWSTPPFELQVHMRF</sequence>
<evidence type="ECO:0000259" key="2">
    <source>
        <dbReference type="PROSITE" id="PS51736"/>
    </source>
</evidence>
<dbReference type="InterPro" id="IPR036162">
    <property type="entry name" value="Resolvase-like_N_sf"/>
</dbReference>
<evidence type="ECO:0000256" key="1">
    <source>
        <dbReference type="SAM" id="Coils"/>
    </source>
</evidence>
<dbReference type="Pfam" id="PF07508">
    <property type="entry name" value="Recombinase"/>
    <property type="match status" value="1"/>
</dbReference>
<name>A0ABT2RY47_9FIRM</name>
<organism evidence="4 5">
    <name type="scientific">Laedolimicola ammoniilytica</name>
    <dbReference type="NCBI Taxonomy" id="2981771"/>
    <lineage>
        <taxon>Bacteria</taxon>
        <taxon>Bacillati</taxon>
        <taxon>Bacillota</taxon>
        <taxon>Clostridia</taxon>
        <taxon>Lachnospirales</taxon>
        <taxon>Lachnospiraceae</taxon>
        <taxon>Laedolimicola</taxon>
    </lineage>
</organism>
<dbReference type="SMART" id="SM00857">
    <property type="entry name" value="Resolvase"/>
    <property type="match status" value="1"/>
</dbReference>
<comment type="caution">
    <text evidence="4">The sequence shown here is derived from an EMBL/GenBank/DDBJ whole genome shotgun (WGS) entry which is preliminary data.</text>
</comment>
<dbReference type="InterPro" id="IPR050639">
    <property type="entry name" value="SSR_resolvase"/>
</dbReference>
<dbReference type="PROSITE" id="PS51737">
    <property type="entry name" value="RECOMBINASE_DNA_BIND"/>
    <property type="match status" value="1"/>
</dbReference>
<dbReference type="SUPFAM" id="SSF53041">
    <property type="entry name" value="Resolvase-like"/>
    <property type="match status" value="1"/>
</dbReference>
<dbReference type="InterPro" id="IPR006119">
    <property type="entry name" value="Resolv_N"/>
</dbReference>
<keyword evidence="1" id="KW-0175">Coiled coil</keyword>
<accession>A0ABT2RY47</accession>
<dbReference type="Proteomes" id="UP001652461">
    <property type="component" value="Unassembled WGS sequence"/>
</dbReference>
<evidence type="ECO:0000313" key="5">
    <source>
        <dbReference type="Proteomes" id="UP001652461"/>
    </source>
</evidence>
<evidence type="ECO:0000259" key="3">
    <source>
        <dbReference type="PROSITE" id="PS51737"/>
    </source>
</evidence>
<proteinExistence type="predicted"/>
<dbReference type="PANTHER" id="PTHR30461">
    <property type="entry name" value="DNA-INVERTASE FROM LAMBDOID PROPHAGE"/>
    <property type="match status" value="1"/>
</dbReference>
<dbReference type="EMBL" id="JAOQKC010000012">
    <property type="protein sequence ID" value="MCU6697235.1"/>
    <property type="molecule type" value="Genomic_DNA"/>
</dbReference>
<feature type="domain" description="Resolvase/invertase-type recombinase catalytic" evidence="2">
    <location>
        <begin position="12"/>
        <end position="165"/>
    </location>
</feature>
<keyword evidence="5" id="KW-1185">Reference proteome</keyword>
<gene>
    <name evidence="4" type="ORF">OCV63_10040</name>
</gene>
<evidence type="ECO:0000313" key="4">
    <source>
        <dbReference type="EMBL" id="MCU6697235.1"/>
    </source>
</evidence>
<reference evidence="4 5" key="1">
    <citation type="journal article" date="2021" name="ISME Commun">
        <title>Automated analysis of genomic sequences facilitates high-throughput and comprehensive description of bacteria.</title>
        <authorList>
            <person name="Hitch T.C.A."/>
        </authorList>
    </citation>
    <scope>NUCLEOTIDE SEQUENCE [LARGE SCALE GENOMIC DNA]</scope>
    <source>
        <strain evidence="4 5">Sanger_04</strain>
    </source>
</reference>
<dbReference type="PANTHER" id="PTHR30461:SF23">
    <property type="entry name" value="DNA RECOMBINASE-RELATED"/>
    <property type="match status" value="1"/>
</dbReference>